<feature type="region of interest" description="Disordered" evidence="3">
    <location>
        <begin position="212"/>
        <end position="268"/>
    </location>
</feature>
<keyword evidence="4" id="KW-0732">Signal</keyword>
<organism evidence="7 8">
    <name type="scientific">Seminavis robusta</name>
    <dbReference type="NCBI Taxonomy" id="568900"/>
    <lineage>
        <taxon>Eukaryota</taxon>
        <taxon>Sar</taxon>
        <taxon>Stramenopiles</taxon>
        <taxon>Ochrophyta</taxon>
        <taxon>Bacillariophyta</taxon>
        <taxon>Bacillariophyceae</taxon>
        <taxon>Bacillariophycidae</taxon>
        <taxon>Naviculales</taxon>
        <taxon>Naviculaceae</taxon>
        <taxon>Seminavis</taxon>
    </lineage>
</organism>
<keyword evidence="2" id="KW-0256">Endoplasmic reticulum</keyword>
<feature type="compositionally biased region" description="Low complexity" evidence="3">
    <location>
        <begin position="225"/>
        <end position="265"/>
    </location>
</feature>
<dbReference type="CDD" id="cd00177">
    <property type="entry name" value="START"/>
    <property type="match status" value="1"/>
</dbReference>
<reference evidence="7" key="1">
    <citation type="submission" date="2020-06" db="EMBL/GenBank/DDBJ databases">
        <authorList>
            <consortium name="Plant Systems Biology data submission"/>
        </authorList>
    </citation>
    <scope>NUCLEOTIDE SEQUENCE</scope>
    <source>
        <strain evidence="7">D6</strain>
    </source>
</reference>
<dbReference type="InterPro" id="IPR023393">
    <property type="entry name" value="START-like_dom_sf"/>
</dbReference>
<evidence type="ECO:0000259" key="5">
    <source>
        <dbReference type="PROSITE" id="PS50003"/>
    </source>
</evidence>
<evidence type="ECO:0000313" key="8">
    <source>
        <dbReference type="Proteomes" id="UP001153069"/>
    </source>
</evidence>
<evidence type="ECO:0000259" key="6">
    <source>
        <dbReference type="PROSITE" id="PS50848"/>
    </source>
</evidence>
<evidence type="ECO:0000313" key="7">
    <source>
        <dbReference type="EMBL" id="CAB9508003.1"/>
    </source>
</evidence>
<evidence type="ECO:0000256" key="2">
    <source>
        <dbReference type="ARBA" id="ARBA00022824"/>
    </source>
</evidence>
<dbReference type="GO" id="GO:0008289">
    <property type="term" value="F:lipid binding"/>
    <property type="evidence" value="ECO:0007669"/>
    <property type="project" value="InterPro"/>
</dbReference>
<feature type="region of interest" description="Disordered" evidence="3">
    <location>
        <begin position="38"/>
        <end position="64"/>
    </location>
</feature>
<feature type="signal peptide" evidence="4">
    <location>
        <begin position="1"/>
        <end position="15"/>
    </location>
</feature>
<sequence length="1025" mass="113069">MLLNILSVAVCVVRACCLFTVPTTQILREKKSTISVPHIRDTSLSPDDGSDEGEEEQRFTASPPRQVCGPRWCLPLPFDRRRRLPAAQRFDYFPSLLEEDTHRGDSSDPSTDRQQYWHLEPVVEEEEEQRNHNNNIHNSPIMEERQDTQPPARGQQPQQQPAAGANEAMPFQGVLWKRRDVFKNKWRPRWFVLQPEEAVLTYYLLSRQDAGGASTISTPLRKRSATAASTANNNSTTTNNNTTNGQAAATARQNATNGPPVNNNNSMHSGVSELTTDIASVSENPVDYDVIPRGTMILLGCTVAANDNLSIPEEGLFALTIAPPQAKENECHLAARTEEARAAWVAALTAACNGNRAANNGSSNGTTTQPLGSWTSQSPAETLFDNVPASLANKLEQSLESHLELVDMASRNWTPIFQDRNGMSAYQRQDLHGRIMMKCTATIPHHPKQILNLLLDSARRQKYEGGVSVSERLEVLNHFTFLDYYSYRAVWPLSARDFAVAVHWQVLHRLIATGDANDSADDDNDDNNQGTRREEAIAIMAFSCPEANALKEPSSSNVRATLHASFYLLRLVTKNNGEAQCNLTRILSYDLGGQIPQNLATTVLMQQAGLPGVITDHLKFVEPTPEDRLLANSEGRPMTNEEVDRDVVEAIVQKEDSALVSSARRRLSFDQTTTTQASPTETPPGESEAFVAGTEISILQSALILLMPLMLHRCLSSSWLIISSGIFEFGFLHPALIFCCSVFLAIRYVVLRSLGPAAPSDKSRQLQFHQGGPVTCQVSVDLKGVLRFVSMKKEEKKEVAEASNQEQSAAEVSVVHIVAIALAKAMRQHADCWKVRRVNLPYLLIQGLYRYPSSVLDLSVSTKTGHVQALTDFQYDKAQDVADALASEEAQLQNDFQTFDWMPWALKWVCSLGSAAEPKHGRCLVVLTESDTDDENKGSKSRSNDAGSIDLTIGTLPDDLDVVVMVGGIRLQRASVGSPLRTSPPRPVLSLSVTINTASLLDIAKCRAFAEDLQKLVQFPELLEE</sequence>
<accession>A0A9N8HF21</accession>
<dbReference type="InterPro" id="IPR002913">
    <property type="entry name" value="START_lipid-bd_dom"/>
</dbReference>
<keyword evidence="8" id="KW-1185">Reference proteome</keyword>
<dbReference type="PROSITE" id="PS50848">
    <property type="entry name" value="START"/>
    <property type="match status" value="1"/>
</dbReference>
<dbReference type="SMART" id="SM00233">
    <property type="entry name" value="PH"/>
    <property type="match status" value="1"/>
</dbReference>
<evidence type="ECO:0000256" key="3">
    <source>
        <dbReference type="SAM" id="MobiDB-lite"/>
    </source>
</evidence>
<evidence type="ECO:0000256" key="4">
    <source>
        <dbReference type="SAM" id="SignalP"/>
    </source>
</evidence>
<dbReference type="PANTHER" id="PTHR19308">
    <property type="entry name" value="PHOSPHATIDYLCHOLINE TRANSFER PROTEIN"/>
    <property type="match status" value="1"/>
</dbReference>
<feature type="chain" id="PRO_5040342107" description="PH domain-containing protein" evidence="4">
    <location>
        <begin position="16"/>
        <end position="1025"/>
    </location>
</feature>
<dbReference type="EMBL" id="CAICTM010000327">
    <property type="protein sequence ID" value="CAB9508003.1"/>
    <property type="molecule type" value="Genomic_DNA"/>
</dbReference>
<evidence type="ECO:0008006" key="9">
    <source>
        <dbReference type="Google" id="ProtNLM"/>
    </source>
</evidence>
<dbReference type="InterPro" id="IPR011993">
    <property type="entry name" value="PH-like_dom_sf"/>
</dbReference>
<comment type="caution">
    <text evidence="7">The sequence shown here is derived from an EMBL/GenBank/DDBJ whole genome shotgun (WGS) entry which is preliminary data.</text>
</comment>
<dbReference type="Gene3D" id="2.30.29.30">
    <property type="entry name" value="Pleckstrin-homology domain (PH domain)/Phosphotyrosine-binding domain (PTB)"/>
    <property type="match status" value="2"/>
</dbReference>
<dbReference type="InterPro" id="IPR001849">
    <property type="entry name" value="PH_domain"/>
</dbReference>
<feature type="compositionally biased region" description="Polar residues" evidence="3">
    <location>
        <begin position="366"/>
        <end position="375"/>
    </location>
</feature>
<feature type="domain" description="PH" evidence="5">
    <location>
        <begin position="168"/>
        <end position="353"/>
    </location>
</feature>
<dbReference type="PROSITE" id="PS50003">
    <property type="entry name" value="PH_DOMAIN"/>
    <property type="match status" value="1"/>
</dbReference>
<feature type="domain" description="START" evidence="6">
    <location>
        <begin position="397"/>
        <end position="604"/>
    </location>
</feature>
<dbReference type="SUPFAM" id="SSF55961">
    <property type="entry name" value="Bet v1-like"/>
    <property type="match status" value="1"/>
</dbReference>
<dbReference type="Proteomes" id="UP001153069">
    <property type="component" value="Unassembled WGS sequence"/>
</dbReference>
<protein>
    <recommendedName>
        <fullName evidence="9">PH domain-containing protein</fullName>
    </recommendedName>
</protein>
<dbReference type="Pfam" id="PF01852">
    <property type="entry name" value="START"/>
    <property type="match status" value="1"/>
</dbReference>
<dbReference type="Gene3D" id="3.30.530.20">
    <property type="match status" value="1"/>
</dbReference>
<dbReference type="InterPro" id="IPR051213">
    <property type="entry name" value="START_lipid_transfer"/>
</dbReference>
<feature type="compositionally biased region" description="Low complexity" evidence="3">
    <location>
        <begin position="356"/>
        <end position="365"/>
    </location>
</feature>
<dbReference type="PANTHER" id="PTHR19308:SF14">
    <property type="entry name" value="START DOMAIN-CONTAINING PROTEIN"/>
    <property type="match status" value="1"/>
</dbReference>
<dbReference type="AlphaFoldDB" id="A0A9N8HF21"/>
<name>A0A9N8HF21_9STRA</name>
<comment type="subcellular location">
    <subcellularLocation>
        <location evidence="1">Endoplasmic reticulum</location>
    </subcellularLocation>
</comment>
<dbReference type="OrthoDB" id="48057at2759"/>
<feature type="region of interest" description="Disordered" evidence="3">
    <location>
        <begin position="121"/>
        <end position="165"/>
    </location>
</feature>
<feature type="region of interest" description="Disordered" evidence="3">
    <location>
        <begin position="356"/>
        <end position="375"/>
    </location>
</feature>
<evidence type="ECO:0000256" key="1">
    <source>
        <dbReference type="ARBA" id="ARBA00004240"/>
    </source>
</evidence>
<feature type="compositionally biased region" description="Low complexity" evidence="3">
    <location>
        <begin position="149"/>
        <end position="165"/>
    </location>
</feature>
<proteinExistence type="predicted"/>
<gene>
    <name evidence="7" type="ORF">SEMRO_328_G118670.1</name>
</gene>
<dbReference type="SUPFAM" id="SSF50729">
    <property type="entry name" value="PH domain-like"/>
    <property type="match status" value="1"/>
</dbReference>
<dbReference type="GO" id="GO:0005783">
    <property type="term" value="C:endoplasmic reticulum"/>
    <property type="evidence" value="ECO:0007669"/>
    <property type="project" value="UniProtKB-SubCell"/>
</dbReference>